<name>A0AA36FWE0_9BILA</name>
<dbReference type="InterPro" id="IPR001810">
    <property type="entry name" value="F-box_dom"/>
</dbReference>
<dbReference type="Proteomes" id="UP001177023">
    <property type="component" value="Unassembled WGS sequence"/>
</dbReference>
<organism evidence="2 3">
    <name type="scientific">Mesorhabditis spiculigera</name>
    <dbReference type="NCBI Taxonomy" id="96644"/>
    <lineage>
        <taxon>Eukaryota</taxon>
        <taxon>Metazoa</taxon>
        <taxon>Ecdysozoa</taxon>
        <taxon>Nematoda</taxon>
        <taxon>Chromadorea</taxon>
        <taxon>Rhabditida</taxon>
        <taxon>Rhabditina</taxon>
        <taxon>Rhabditomorpha</taxon>
        <taxon>Rhabditoidea</taxon>
        <taxon>Rhabditidae</taxon>
        <taxon>Mesorhabditinae</taxon>
        <taxon>Mesorhabditis</taxon>
    </lineage>
</organism>
<feature type="non-terminal residue" evidence="2">
    <location>
        <position position="379"/>
    </location>
</feature>
<reference evidence="2" key="1">
    <citation type="submission" date="2023-06" db="EMBL/GenBank/DDBJ databases">
        <authorList>
            <person name="Delattre M."/>
        </authorList>
    </citation>
    <scope>NUCLEOTIDE SEQUENCE</scope>
    <source>
        <strain evidence="2">AF72</strain>
    </source>
</reference>
<dbReference type="PROSITE" id="PS50181">
    <property type="entry name" value="FBOX"/>
    <property type="match status" value="1"/>
</dbReference>
<dbReference type="EMBL" id="CATQJA010002278">
    <property type="protein sequence ID" value="CAJ0570266.1"/>
    <property type="molecule type" value="Genomic_DNA"/>
</dbReference>
<keyword evidence="3" id="KW-1185">Reference proteome</keyword>
<dbReference type="InterPro" id="IPR036047">
    <property type="entry name" value="F-box-like_dom_sf"/>
</dbReference>
<gene>
    <name evidence="2" type="ORF">MSPICULIGERA_LOCUS8710</name>
</gene>
<protein>
    <recommendedName>
        <fullName evidence="1">F-box domain-containing protein</fullName>
    </recommendedName>
</protein>
<sequence length="379" mass="43260">MISVTVAAHGGRKRVVGGHLKAYDSGRLSIFDLNIIPEKLEVQQRRQLWSHLFDKLFALAFLLFQTCFPFLARFFEKPDNNNVEARMAARRKSAKIPPPAIHKLTSKLLLNVFSNLDGVDIAHCEAVCKRWRKVIEKHNDDMPKVLKDQIRILFDEGEIVIYPLDSRNTPTRYPMPNLQRLAILLRHLSTLSLFVRGLIPIEAIPVLKSLCQLSLRPQQIYFIWSKFSQESIALLEELIICNAETLTDIGFEECSPTAFLSDRLIFPIVHQIQSLRVWNDAKSGQHNITDVTLGHLTRNFARGHRLETLDLSSCRISSAALSKLIVAWSKKPKCDLSITVNFCPDVFRSEIVEWMATREDLHLHNGKLARNGCVLTLFC</sequence>
<dbReference type="Pfam" id="PF12937">
    <property type="entry name" value="F-box-like"/>
    <property type="match status" value="1"/>
</dbReference>
<evidence type="ECO:0000313" key="2">
    <source>
        <dbReference type="EMBL" id="CAJ0570266.1"/>
    </source>
</evidence>
<accession>A0AA36FWE0</accession>
<dbReference type="Gene3D" id="1.20.1280.50">
    <property type="match status" value="1"/>
</dbReference>
<dbReference type="SUPFAM" id="SSF81383">
    <property type="entry name" value="F-box domain"/>
    <property type="match status" value="1"/>
</dbReference>
<dbReference type="SMART" id="SM00256">
    <property type="entry name" value="FBOX"/>
    <property type="match status" value="1"/>
</dbReference>
<evidence type="ECO:0000259" key="1">
    <source>
        <dbReference type="PROSITE" id="PS50181"/>
    </source>
</evidence>
<dbReference type="Gene3D" id="3.80.10.10">
    <property type="entry name" value="Ribonuclease Inhibitor"/>
    <property type="match status" value="1"/>
</dbReference>
<evidence type="ECO:0000313" key="3">
    <source>
        <dbReference type="Proteomes" id="UP001177023"/>
    </source>
</evidence>
<dbReference type="SUPFAM" id="SSF52047">
    <property type="entry name" value="RNI-like"/>
    <property type="match status" value="1"/>
</dbReference>
<dbReference type="CDD" id="cd09917">
    <property type="entry name" value="F-box_SF"/>
    <property type="match status" value="1"/>
</dbReference>
<dbReference type="InterPro" id="IPR032675">
    <property type="entry name" value="LRR_dom_sf"/>
</dbReference>
<feature type="domain" description="F-box" evidence="1">
    <location>
        <begin position="98"/>
        <end position="146"/>
    </location>
</feature>
<proteinExistence type="predicted"/>
<comment type="caution">
    <text evidence="2">The sequence shown here is derived from an EMBL/GenBank/DDBJ whole genome shotgun (WGS) entry which is preliminary data.</text>
</comment>
<dbReference type="AlphaFoldDB" id="A0AA36FWE0"/>